<organism evidence="1 2">
    <name type="scientific">Ferrimicrobium acidiphilum DSM 19497</name>
    <dbReference type="NCBI Taxonomy" id="1121877"/>
    <lineage>
        <taxon>Bacteria</taxon>
        <taxon>Bacillati</taxon>
        <taxon>Actinomycetota</taxon>
        <taxon>Acidimicrobiia</taxon>
        <taxon>Acidimicrobiales</taxon>
        <taxon>Acidimicrobiaceae</taxon>
        <taxon>Ferrimicrobium</taxon>
    </lineage>
</organism>
<dbReference type="EMBL" id="JXUW01000006">
    <property type="protein sequence ID" value="KJE77283.1"/>
    <property type="molecule type" value="Genomic_DNA"/>
</dbReference>
<gene>
    <name evidence="1" type="ORF">FEAC_09970</name>
</gene>
<sequence>MPSWPSMTSAPSTGYTFGQVIQYQLTESTFSMVRHRTIKVQGAFSSETAMGMLYQLGLEAERS</sequence>
<evidence type="ECO:0000313" key="1">
    <source>
        <dbReference type="EMBL" id="KJE77283.1"/>
    </source>
</evidence>
<dbReference type="AlphaFoldDB" id="A0A0D8FVH2"/>
<dbReference type="Proteomes" id="UP000032336">
    <property type="component" value="Unassembled WGS sequence"/>
</dbReference>
<proteinExistence type="predicted"/>
<accession>A0A0D8FVH2</accession>
<keyword evidence="2" id="KW-1185">Reference proteome</keyword>
<comment type="caution">
    <text evidence="1">The sequence shown here is derived from an EMBL/GenBank/DDBJ whole genome shotgun (WGS) entry which is preliminary data.</text>
</comment>
<reference evidence="1 2" key="1">
    <citation type="submission" date="2015-01" db="EMBL/GenBank/DDBJ databases">
        <title>Draft genome of the acidophilic iron oxidizer Ferrimicrobium acidiphilum strain T23.</title>
        <authorList>
            <person name="Poehlein A."/>
            <person name="Eisen S."/>
            <person name="Schloemann M."/>
            <person name="Johnson B.D."/>
            <person name="Daniel R."/>
            <person name="Muehling M."/>
        </authorList>
    </citation>
    <scope>NUCLEOTIDE SEQUENCE [LARGE SCALE GENOMIC DNA]</scope>
    <source>
        <strain evidence="1 2">T23</strain>
    </source>
</reference>
<name>A0A0D8FVH2_9ACTN</name>
<protein>
    <submittedName>
        <fullName evidence="1">Uncharacterized protein</fullName>
    </submittedName>
</protein>
<evidence type="ECO:0000313" key="2">
    <source>
        <dbReference type="Proteomes" id="UP000032336"/>
    </source>
</evidence>